<dbReference type="OrthoDB" id="1867012at2759"/>
<keyword evidence="3" id="KW-0809">Transit peptide</keyword>
<dbReference type="Pfam" id="PF01016">
    <property type="entry name" value="Ribosomal_L27"/>
    <property type="match status" value="1"/>
</dbReference>
<dbReference type="PANTHER" id="PTHR15893">
    <property type="entry name" value="RIBOSOMAL PROTEIN L27"/>
    <property type="match status" value="1"/>
</dbReference>
<evidence type="ECO:0000256" key="2">
    <source>
        <dbReference type="ARBA" id="ARBA00010797"/>
    </source>
</evidence>
<dbReference type="InterPro" id="IPR041244">
    <property type="entry name" value="Ribosomal_bL27m_C"/>
</dbReference>
<sequence length="383" mass="43727">MSFLSAGRLLNASKSLSALTLHGLRSQTTPKLNFQAIQVRTATKKVAGSRTNMRDSAGRRLGAKVAENEPVKTGQILYRQRGTKFYPGENAGIGKDHTIFALEPGYVRFYMDPFHPERKFIGVALAPELRLPTPHFSPRVRRLGYEEILDEKKAAFEENNLARKHHLLRPTIEKQLEQRQLQRESVLTSYSEQIAKLASDLNEDEVLLAAERLLFIKTHIQNGTKLSESQAIATFTYFQNLRLEVQRGQTTQEEATQLRAEYSQLALKVDSLISFDNQYKLISFITEEQRLQKVAELDSKLKTLFADINKKTKNEIKSLIFENNLINATERKRLISKYLKSVLPEPTGLTSPTEKKASISKRWNYEKSKVEVVARSKEAFPFK</sequence>
<dbReference type="NCBIfam" id="TIGR00062">
    <property type="entry name" value="L27"/>
    <property type="match status" value="1"/>
</dbReference>
<protein>
    <recommendedName>
        <fullName evidence="7">Large ribosomal subunit protein bL27m</fullName>
    </recommendedName>
    <alternativeName>
        <fullName evidence="8">54S ribosomal protein L2, mitochondrial</fullName>
    </alternativeName>
</protein>
<evidence type="ECO:0000313" key="10">
    <source>
        <dbReference type="EMBL" id="KAH3685642.1"/>
    </source>
</evidence>
<comment type="similarity">
    <text evidence="2">Belongs to the bacterial ribosomal protein bL27 family.</text>
</comment>
<gene>
    <name evidence="10" type="ORF">WICPIJ_003389</name>
</gene>
<evidence type="ECO:0000256" key="6">
    <source>
        <dbReference type="ARBA" id="ARBA00023274"/>
    </source>
</evidence>
<keyword evidence="5" id="KW-0496">Mitochondrion</keyword>
<organism evidence="10 11">
    <name type="scientific">Wickerhamomyces pijperi</name>
    <name type="common">Yeast</name>
    <name type="synonym">Pichia pijperi</name>
    <dbReference type="NCBI Taxonomy" id="599730"/>
    <lineage>
        <taxon>Eukaryota</taxon>
        <taxon>Fungi</taxon>
        <taxon>Dikarya</taxon>
        <taxon>Ascomycota</taxon>
        <taxon>Saccharomycotina</taxon>
        <taxon>Saccharomycetes</taxon>
        <taxon>Phaffomycetales</taxon>
        <taxon>Wickerhamomycetaceae</taxon>
        <taxon>Wickerhamomyces</taxon>
    </lineage>
</organism>
<dbReference type="PRINTS" id="PR00063">
    <property type="entry name" value="RIBOSOMALL27"/>
</dbReference>
<dbReference type="Gene3D" id="2.40.50.100">
    <property type="match status" value="1"/>
</dbReference>
<dbReference type="InterPro" id="IPR018261">
    <property type="entry name" value="Ribosomal_bL27_CS"/>
</dbReference>
<evidence type="ECO:0000256" key="3">
    <source>
        <dbReference type="ARBA" id="ARBA00022946"/>
    </source>
</evidence>
<evidence type="ECO:0000256" key="8">
    <source>
        <dbReference type="ARBA" id="ARBA00035465"/>
    </source>
</evidence>
<evidence type="ECO:0000256" key="5">
    <source>
        <dbReference type="ARBA" id="ARBA00023128"/>
    </source>
</evidence>
<comment type="subcellular location">
    <subcellularLocation>
        <location evidence="1">Mitochondrion</location>
    </subcellularLocation>
</comment>
<dbReference type="PROSITE" id="PS00831">
    <property type="entry name" value="RIBOSOMAL_L27"/>
    <property type="match status" value="1"/>
</dbReference>
<evidence type="ECO:0000256" key="1">
    <source>
        <dbReference type="ARBA" id="ARBA00004173"/>
    </source>
</evidence>
<dbReference type="AlphaFoldDB" id="A0A9P8Q7X3"/>
<evidence type="ECO:0000313" key="11">
    <source>
        <dbReference type="Proteomes" id="UP000774326"/>
    </source>
</evidence>
<accession>A0A9P8Q7X3</accession>
<feature type="domain" description="Large ribosomal subunit protein bL27m C-terminal" evidence="9">
    <location>
        <begin position="150"/>
        <end position="381"/>
    </location>
</feature>
<dbReference type="PANTHER" id="PTHR15893:SF0">
    <property type="entry name" value="LARGE RIBOSOMAL SUBUNIT PROTEIN BL27M"/>
    <property type="match status" value="1"/>
</dbReference>
<dbReference type="SUPFAM" id="SSF110324">
    <property type="entry name" value="Ribosomal L27 protein-like"/>
    <property type="match status" value="1"/>
</dbReference>
<dbReference type="EMBL" id="JAEUBG010001852">
    <property type="protein sequence ID" value="KAH3685642.1"/>
    <property type="molecule type" value="Genomic_DNA"/>
</dbReference>
<keyword evidence="4" id="KW-0689">Ribosomal protein</keyword>
<evidence type="ECO:0000256" key="7">
    <source>
        <dbReference type="ARBA" id="ARBA00035267"/>
    </source>
</evidence>
<dbReference type="GO" id="GO:0003735">
    <property type="term" value="F:structural constituent of ribosome"/>
    <property type="evidence" value="ECO:0007669"/>
    <property type="project" value="InterPro"/>
</dbReference>
<dbReference type="InterPro" id="IPR001684">
    <property type="entry name" value="Ribosomal_bL27"/>
</dbReference>
<reference evidence="10" key="2">
    <citation type="submission" date="2021-01" db="EMBL/GenBank/DDBJ databases">
        <authorList>
            <person name="Schikora-Tamarit M.A."/>
        </authorList>
    </citation>
    <scope>NUCLEOTIDE SEQUENCE</scope>
    <source>
        <strain evidence="10">CBS2887</strain>
    </source>
</reference>
<name>A0A9P8Q7X3_WICPI</name>
<keyword evidence="6" id="KW-0687">Ribonucleoprotein</keyword>
<comment type="caution">
    <text evidence="10">The sequence shown here is derived from an EMBL/GenBank/DDBJ whole genome shotgun (WGS) entry which is preliminary data.</text>
</comment>
<reference evidence="10" key="1">
    <citation type="journal article" date="2021" name="Open Biol.">
        <title>Shared evolutionary footprints suggest mitochondrial oxidative damage underlies multiple complex I losses in fungi.</title>
        <authorList>
            <person name="Schikora-Tamarit M.A."/>
            <person name="Marcet-Houben M."/>
            <person name="Nosek J."/>
            <person name="Gabaldon T."/>
        </authorList>
    </citation>
    <scope>NUCLEOTIDE SEQUENCE</scope>
    <source>
        <strain evidence="10">CBS2887</strain>
    </source>
</reference>
<dbReference type="GO" id="GO:0005762">
    <property type="term" value="C:mitochondrial large ribosomal subunit"/>
    <property type="evidence" value="ECO:0007669"/>
    <property type="project" value="TreeGrafter"/>
</dbReference>
<dbReference type="Proteomes" id="UP000774326">
    <property type="component" value="Unassembled WGS sequence"/>
</dbReference>
<dbReference type="Pfam" id="PF18471">
    <property type="entry name" value="Ribosomal_L27_C"/>
    <property type="match status" value="1"/>
</dbReference>
<dbReference type="FunFam" id="2.40.50.100:FF:000042">
    <property type="entry name" value="50S ribosomal protein L27"/>
    <property type="match status" value="1"/>
</dbReference>
<proteinExistence type="inferred from homology"/>
<dbReference type="GO" id="GO:0006412">
    <property type="term" value="P:translation"/>
    <property type="evidence" value="ECO:0007669"/>
    <property type="project" value="InterPro"/>
</dbReference>
<evidence type="ECO:0000259" key="9">
    <source>
        <dbReference type="Pfam" id="PF18471"/>
    </source>
</evidence>
<keyword evidence="11" id="KW-1185">Reference proteome</keyword>
<evidence type="ECO:0000256" key="4">
    <source>
        <dbReference type="ARBA" id="ARBA00022980"/>
    </source>
</evidence>